<dbReference type="OrthoDB" id="9812105at2"/>
<feature type="domain" description="Nitroreductase" evidence="3">
    <location>
        <begin position="13"/>
        <end position="162"/>
    </location>
</feature>
<dbReference type="AlphaFoldDB" id="H0UQ66"/>
<dbReference type="PANTHER" id="PTHR43673:SF10">
    <property type="entry name" value="NADH DEHYDROGENASE_NAD(P)H NITROREDUCTASE XCC3605-RELATED"/>
    <property type="match status" value="1"/>
</dbReference>
<sequence>MGGPYNSFLDLAKERFSLRRFSDRPVEDPVLLRCAEAARLAPSACNGQPWRMFMANRKEVTEPLGDVAFGGTYGMNSFAQKAPALVVVASSPLPWTARIGQFIGGVPFAPCDAAVATEHFVLQAQSEGLGSCWIGFFNFNGVARFLNLDRGLRPLFILALGYPPEGLTPPKRSRKPLEDLAKLL</sequence>
<dbReference type="InterPro" id="IPR000415">
    <property type="entry name" value="Nitroreductase-like"/>
</dbReference>
<evidence type="ECO:0000256" key="1">
    <source>
        <dbReference type="ARBA" id="ARBA00007118"/>
    </source>
</evidence>
<dbReference type="EMBL" id="CM001377">
    <property type="protein sequence ID" value="EHM10704.1"/>
    <property type="molecule type" value="Genomic_DNA"/>
</dbReference>
<name>H0UQ66_9BACT</name>
<dbReference type="PANTHER" id="PTHR43673">
    <property type="entry name" value="NAD(P)H NITROREDUCTASE YDGI-RELATED"/>
    <property type="match status" value="1"/>
</dbReference>
<proteinExistence type="inferred from homology"/>
<protein>
    <submittedName>
        <fullName evidence="4">Nitroreductase</fullName>
    </submittedName>
</protein>
<evidence type="ECO:0000313" key="4">
    <source>
        <dbReference type="EMBL" id="EHM10704.1"/>
    </source>
</evidence>
<organism evidence="4 5">
    <name type="scientific">Thermanaerovibrio velox DSM 12556</name>
    <dbReference type="NCBI Taxonomy" id="926567"/>
    <lineage>
        <taxon>Bacteria</taxon>
        <taxon>Thermotogati</taxon>
        <taxon>Synergistota</taxon>
        <taxon>Synergistia</taxon>
        <taxon>Synergistales</taxon>
        <taxon>Synergistaceae</taxon>
        <taxon>Thermanaerovibrio</taxon>
    </lineage>
</organism>
<dbReference type="GO" id="GO:0016491">
    <property type="term" value="F:oxidoreductase activity"/>
    <property type="evidence" value="ECO:0007669"/>
    <property type="project" value="UniProtKB-KW"/>
</dbReference>
<keyword evidence="2" id="KW-0560">Oxidoreductase</keyword>
<dbReference type="Proteomes" id="UP000005730">
    <property type="component" value="Chromosome"/>
</dbReference>
<evidence type="ECO:0000313" key="5">
    <source>
        <dbReference type="Proteomes" id="UP000005730"/>
    </source>
</evidence>
<dbReference type="SUPFAM" id="SSF55469">
    <property type="entry name" value="FMN-dependent nitroreductase-like"/>
    <property type="match status" value="1"/>
</dbReference>
<comment type="similarity">
    <text evidence="1">Belongs to the nitroreductase family.</text>
</comment>
<evidence type="ECO:0000259" key="3">
    <source>
        <dbReference type="Pfam" id="PF00881"/>
    </source>
</evidence>
<evidence type="ECO:0000256" key="2">
    <source>
        <dbReference type="ARBA" id="ARBA00023002"/>
    </source>
</evidence>
<dbReference type="InterPro" id="IPR029479">
    <property type="entry name" value="Nitroreductase"/>
</dbReference>
<keyword evidence="5" id="KW-1185">Reference proteome</keyword>
<gene>
    <name evidence="4" type="ORF">TheveDRAFT_1586</name>
</gene>
<dbReference type="Pfam" id="PF00881">
    <property type="entry name" value="Nitroreductase"/>
    <property type="match status" value="1"/>
</dbReference>
<dbReference type="Gene3D" id="3.40.109.10">
    <property type="entry name" value="NADH Oxidase"/>
    <property type="match status" value="1"/>
</dbReference>
<dbReference type="HOGENOM" id="CLU_070764_7_1_0"/>
<reference evidence="4 5" key="1">
    <citation type="submission" date="2011-10" db="EMBL/GenBank/DDBJ databases">
        <title>The Noncontiguous Finished genome of Thermanaerovibrio velox DSM 12556.</title>
        <authorList>
            <consortium name="US DOE Joint Genome Institute (JGI-PGF)"/>
            <person name="Lucas S."/>
            <person name="Copeland A."/>
            <person name="Lapidus A."/>
            <person name="Glavina del Rio T."/>
            <person name="Dalin E."/>
            <person name="Tice H."/>
            <person name="Bruce D."/>
            <person name="Goodwin L."/>
            <person name="Pitluck S."/>
            <person name="Peters L."/>
            <person name="Mikhailova N."/>
            <person name="Teshima H."/>
            <person name="Kyrpides N."/>
            <person name="Mavromatis K."/>
            <person name="Ivanova N."/>
            <person name="Markowitz V."/>
            <person name="Cheng J.-F."/>
            <person name="Hugenholtz P."/>
            <person name="Woyke T."/>
            <person name="Wu D."/>
            <person name="Spring S."/>
            <person name="Brambilla E.-M."/>
            <person name="Klenk H.-P."/>
            <person name="Eisen J.A."/>
        </authorList>
    </citation>
    <scope>NUCLEOTIDE SEQUENCE [LARGE SCALE GENOMIC DNA]</scope>
    <source>
        <strain evidence="4 5">DSM 12556</strain>
    </source>
</reference>
<dbReference type="RefSeq" id="WP_006584199.1">
    <property type="nucleotide sequence ID" value="NZ_CM001377.1"/>
</dbReference>
<dbReference type="eggNOG" id="COG0778">
    <property type="taxonomic scope" value="Bacteria"/>
</dbReference>
<accession>H0UQ66</accession>
<dbReference type="STRING" id="926567.TheveDRAFT_1586"/>